<sequence length="389" mass="44469">MAVAPSKLLEWPLNRLHCSRVLHSRPYQSCTQALLWNIFRNHVSSAKYYSPLLLFPLLTKRHQLNRNVLRDIIRNYAQSASFAACLNAFTFYFMCIARRINGRFVCSWTPLLSCWLSSQICWWMPPPVLLYFVTGTTHAALESMLRQLNVGLVHSQLGQTFIFMICSLVVLHFQQLRKYSGFWFIKPSALPKDFCDWSLGKRLKHSVNQLGTYLGIGFALDLVNALTQRDLKPLQKLRTTGFLGTYIGIFKLVQCLLLGKVFDLNVTNLVAGFLSGSAYIFLNRLTFMSFAIVIAIQVIWQQFCAGTSGKSQVLELLKSMPLAKLLIPCNLAYLVHIFFYHEKCLNTLAKNFIDCTCDHNGQRLLDLMRLPNVSTIMSTVNKFPIMPFL</sequence>
<evidence type="ECO:0000259" key="7">
    <source>
        <dbReference type="Pfam" id="PF15982"/>
    </source>
</evidence>
<dbReference type="PANTHER" id="PTHR12459:SF15">
    <property type="entry name" value="TRANSMEMBRANE PROTEIN 135"/>
    <property type="match status" value="1"/>
</dbReference>
<keyword evidence="5 6" id="KW-0472">Membrane</keyword>
<accession>B4N9Z3</accession>
<evidence type="ECO:0000256" key="6">
    <source>
        <dbReference type="SAM" id="Phobius"/>
    </source>
</evidence>
<evidence type="ECO:0000256" key="3">
    <source>
        <dbReference type="ARBA" id="ARBA00022692"/>
    </source>
</evidence>
<organism evidence="8 9">
    <name type="scientific">Drosophila willistoni</name>
    <name type="common">Fruit fly</name>
    <dbReference type="NCBI Taxonomy" id="7260"/>
    <lineage>
        <taxon>Eukaryota</taxon>
        <taxon>Metazoa</taxon>
        <taxon>Ecdysozoa</taxon>
        <taxon>Arthropoda</taxon>
        <taxon>Hexapoda</taxon>
        <taxon>Insecta</taxon>
        <taxon>Pterygota</taxon>
        <taxon>Neoptera</taxon>
        <taxon>Endopterygota</taxon>
        <taxon>Diptera</taxon>
        <taxon>Brachycera</taxon>
        <taxon>Muscomorpha</taxon>
        <taxon>Ephydroidea</taxon>
        <taxon>Drosophilidae</taxon>
        <taxon>Drosophila</taxon>
        <taxon>Sophophora</taxon>
    </lineage>
</organism>
<protein>
    <recommendedName>
        <fullName evidence="7">Transmembrane protein 135 N-terminal domain-containing protein</fullName>
    </recommendedName>
</protein>
<evidence type="ECO:0000256" key="2">
    <source>
        <dbReference type="ARBA" id="ARBA00008924"/>
    </source>
</evidence>
<reference evidence="8 9" key="1">
    <citation type="journal article" date="2007" name="Nature">
        <title>Evolution of genes and genomes on the Drosophila phylogeny.</title>
        <authorList>
            <consortium name="Drosophila 12 Genomes Consortium"/>
            <person name="Clark A.G."/>
            <person name="Eisen M.B."/>
            <person name="Smith D.R."/>
            <person name="Bergman C.M."/>
            <person name="Oliver B."/>
            <person name="Markow T.A."/>
            <person name="Kaufman T.C."/>
            <person name="Kellis M."/>
            <person name="Gelbart W."/>
            <person name="Iyer V.N."/>
            <person name="Pollard D.A."/>
            <person name="Sackton T.B."/>
            <person name="Larracuente A.M."/>
            <person name="Singh N.D."/>
            <person name="Abad J.P."/>
            <person name="Abt D.N."/>
            <person name="Adryan B."/>
            <person name="Aguade M."/>
            <person name="Akashi H."/>
            <person name="Anderson W.W."/>
            <person name="Aquadro C.F."/>
            <person name="Ardell D.H."/>
            <person name="Arguello R."/>
            <person name="Artieri C.G."/>
            <person name="Barbash D.A."/>
            <person name="Barker D."/>
            <person name="Barsanti P."/>
            <person name="Batterham P."/>
            <person name="Batzoglou S."/>
            <person name="Begun D."/>
            <person name="Bhutkar A."/>
            <person name="Blanco E."/>
            <person name="Bosak S.A."/>
            <person name="Bradley R.K."/>
            <person name="Brand A.D."/>
            <person name="Brent M.R."/>
            <person name="Brooks A.N."/>
            <person name="Brown R.H."/>
            <person name="Butlin R.K."/>
            <person name="Caggese C."/>
            <person name="Calvi B.R."/>
            <person name="Bernardo de Carvalho A."/>
            <person name="Caspi A."/>
            <person name="Castrezana S."/>
            <person name="Celniker S.E."/>
            <person name="Chang J.L."/>
            <person name="Chapple C."/>
            <person name="Chatterji S."/>
            <person name="Chinwalla A."/>
            <person name="Civetta A."/>
            <person name="Clifton S.W."/>
            <person name="Comeron J.M."/>
            <person name="Costello J.C."/>
            <person name="Coyne J.A."/>
            <person name="Daub J."/>
            <person name="David R.G."/>
            <person name="Delcher A.L."/>
            <person name="Delehaunty K."/>
            <person name="Do C.B."/>
            <person name="Ebling H."/>
            <person name="Edwards K."/>
            <person name="Eickbush T."/>
            <person name="Evans J.D."/>
            <person name="Filipski A."/>
            <person name="Findeiss S."/>
            <person name="Freyhult E."/>
            <person name="Fulton L."/>
            <person name="Fulton R."/>
            <person name="Garcia A.C."/>
            <person name="Gardiner A."/>
            <person name="Garfield D.A."/>
            <person name="Garvin B.E."/>
            <person name="Gibson G."/>
            <person name="Gilbert D."/>
            <person name="Gnerre S."/>
            <person name="Godfrey J."/>
            <person name="Good R."/>
            <person name="Gotea V."/>
            <person name="Gravely B."/>
            <person name="Greenberg A.J."/>
            <person name="Griffiths-Jones S."/>
            <person name="Gross S."/>
            <person name="Guigo R."/>
            <person name="Gustafson E.A."/>
            <person name="Haerty W."/>
            <person name="Hahn M.W."/>
            <person name="Halligan D.L."/>
            <person name="Halpern A.L."/>
            <person name="Halter G.M."/>
            <person name="Han M.V."/>
            <person name="Heger A."/>
            <person name="Hillier L."/>
            <person name="Hinrichs A.S."/>
            <person name="Holmes I."/>
            <person name="Hoskins R.A."/>
            <person name="Hubisz M.J."/>
            <person name="Hultmark D."/>
            <person name="Huntley M.A."/>
            <person name="Jaffe D.B."/>
            <person name="Jagadeeshan S."/>
            <person name="Jeck W.R."/>
            <person name="Johnson J."/>
            <person name="Jones C.D."/>
            <person name="Jordan W.C."/>
            <person name="Karpen G.H."/>
            <person name="Kataoka E."/>
            <person name="Keightley P.D."/>
            <person name="Kheradpour P."/>
            <person name="Kirkness E.F."/>
            <person name="Koerich L.B."/>
            <person name="Kristiansen K."/>
            <person name="Kudrna D."/>
            <person name="Kulathinal R.J."/>
            <person name="Kumar S."/>
            <person name="Kwok R."/>
            <person name="Lander E."/>
            <person name="Langley C.H."/>
            <person name="Lapoint R."/>
            <person name="Lazzaro B.P."/>
            <person name="Lee S.J."/>
            <person name="Levesque L."/>
            <person name="Li R."/>
            <person name="Lin C.F."/>
            <person name="Lin M.F."/>
            <person name="Lindblad-Toh K."/>
            <person name="Llopart A."/>
            <person name="Long M."/>
            <person name="Low L."/>
            <person name="Lozovsky E."/>
            <person name="Lu J."/>
            <person name="Luo M."/>
            <person name="Machado C.A."/>
            <person name="Makalowski W."/>
            <person name="Marzo M."/>
            <person name="Matsuda M."/>
            <person name="Matzkin L."/>
            <person name="McAllister B."/>
            <person name="McBride C.S."/>
            <person name="McKernan B."/>
            <person name="McKernan K."/>
            <person name="Mendez-Lago M."/>
            <person name="Minx P."/>
            <person name="Mollenhauer M.U."/>
            <person name="Montooth K."/>
            <person name="Mount S.M."/>
            <person name="Mu X."/>
            <person name="Myers E."/>
            <person name="Negre B."/>
            <person name="Newfeld S."/>
            <person name="Nielsen R."/>
            <person name="Noor M.A."/>
            <person name="O'Grady P."/>
            <person name="Pachter L."/>
            <person name="Papaceit M."/>
            <person name="Parisi M.J."/>
            <person name="Parisi M."/>
            <person name="Parts L."/>
            <person name="Pedersen J.S."/>
            <person name="Pesole G."/>
            <person name="Phillippy A.M."/>
            <person name="Ponting C.P."/>
            <person name="Pop M."/>
            <person name="Porcelli D."/>
            <person name="Powell J.R."/>
            <person name="Prohaska S."/>
            <person name="Pruitt K."/>
            <person name="Puig M."/>
            <person name="Quesneville H."/>
            <person name="Ram K.R."/>
            <person name="Rand D."/>
            <person name="Rasmussen M.D."/>
            <person name="Reed L.K."/>
            <person name="Reenan R."/>
            <person name="Reily A."/>
            <person name="Remington K.A."/>
            <person name="Rieger T.T."/>
            <person name="Ritchie M.G."/>
            <person name="Robin C."/>
            <person name="Rogers Y.H."/>
            <person name="Rohde C."/>
            <person name="Rozas J."/>
            <person name="Rubenfield M.J."/>
            <person name="Ruiz A."/>
            <person name="Russo S."/>
            <person name="Salzberg S.L."/>
            <person name="Sanchez-Gracia A."/>
            <person name="Saranga D.J."/>
            <person name="Sato H."/>
            <person name="Schaeffer S.W."/>
            <person name="Schatz M.C."/>
            <person name="Schlenke T."/>
            <person name="Schwartz R."/>
            <person name="Segarra C."/>
            <person name="Singh R.S."/>
            <person name="Sirot L."/>
            <person name="Sirota M."/>
            <person name="Sisneros N.B."/>
            <person name="Smith C.D."/>
            <person name="Smith T.F."/>
            <person name="Spieth J."/>
            <person name="Stage D.E."/>
            <person name="Stark A."/>
            <person name="Stephan W."/>
            <person name="Strausberg R.L."/>
            <person name="Strempel S."/>
            <person name="Sturgill D."/>
            <person name="Sutton G."/>
            <person name="Sutton G.G."/>
            <person name="Tao W."/>
            <person name="Teichmann S."/>
            <person name="Tobari Y.N."/>
            <person name="Tomimura Y."/>
            <person name="Tsolas J.M."/>
            <person name="Valente V.L."/>
            <person name="Venter E."/>
            <person name="Venter J.C."/>
            <person name="Vicario S."/>
            <person name="Vieira F.G."/>
            <person name="Vilella A.J."/>
            <person name="Villasante A."/>
            <person name="Walenz B."/>
            <person name="Wang J."/>
            <person name="Wasserman M."/>
            <person name="Watts T."/>
            <person name="Wilson D."/>
            <person name="Wilson R.K."/>
            <person name="Wing R.A."/>
            <person name="Wolfner M.F."/>
            <person name="Wong A."/>
            <person name="Wong G.K."/>
            <person name="Wu C.I."/>
            <person name="Wu G."/>
            <person name="Yamamoto D."/>
            <person name="Yang H.P."/>
            <person name="Yang S.P."/>
            <person name="Yorke J.A."/>
            <person name="Yoshida K."/>
            <person name="Zdobnov E."/>
            <person name="Zhang P."/>
            <person name="Zhang Y."/>
            <person name="Zimin A.V."/>
            <person name="Baldwin J."/>
            <person name="Abdouelleil A."/>
            <person name="Abdulkadir J."/>
            <person name="Abebe A."/>
            <person name="Abera B."/>
            <person name="Abreu J."/>
            <person name="Acer S.C."/>
            <person name="Aftuck L."/>
            <person name="Alexander A."/>
            <person name="An P."/>
            <person name="Anderson E."/>
            <person name="Anderson S."/>
            <person name="Arachi H."/>
            <person name="Azer M."/>
            <person name="Bachantsang P."/>
            <person name="Barry A."/>
            <person name="Bayul T."/>
            <person name="Berlin A."/>
            <person name="Bessette D."/>
            <person name="Bloom T."/>
            <person name="Blye J."/>
            <person name="Boguslavskiy L."/>
            <person name="Bonnet C."/>
            <person name="Boukhgalter B."/>
            <person name="Bourzgui I."/>
            <person name="Brown A."/>
            <person name="Cahill P."/>
            <person name="Channer S."/>
            <person name="Cheshatsang Y."/>
            <person name="Chuda L."/>
            <person name="Citroen M."/>
            <person name="Collymore A."/>
            <person name="Cooke P."/>
            <person name="Costello M."/>
            <person name="D'Aco K."/>
            <person name="Daza R."/>
            <person name="De Haan G."/>
            <person name="DeGray S."/>
            <person name="DeMaso C."/>
            <person name="Dhargay N."/>
            <person name="Dooley K."/>
            <person name="Dooley E."/>
            <person name="Doricent M."/>
            <person name="Dorje P."/>
            <person name="Dorjee K."/>
            <person name="Dupes A."/>
            <person name="Elong R."/>
            <person name="Falk J."/>
            <person name="Farina A."/>
            <person name="Faro S."/>
            <person name="Ferguson D."/>
            <person name="Fisher S."/>
            <person name="Foley C.D."/>
            <person name="Franke A."/>
            <person name="Friedrich D."/>
            <person name="Gadbois L."/>
            <person name="Gearin G."/>
            <person name="Gearin C.R."/>
            <person name="Giannoukos G."/>
            <person name="Goode T."/>
            <person name="Graham J."/>
            <person name="Grandbois E."/>
            <person name="Grewal S."/>
            <person name="Gyaltsen K."/>
            <person name="Hafez N."/>
            <person name="Hagos B."/>
            <person name="Hall J."/>
            <person name="Henson C."/>
            <person name="Hollinger A."/>
            <person name="Honan T."/>
            <person name="Huard M.D."/>
            <person name="Hughes L."/>
            <person name="Hurhula B."/>
            <person name="Husby M.E."/>
            <person name="Kamat A."/>
            <person name="Kanga B."/>
            <person name="Kashin S."/>
            <person name="Khazanovich D."/>
            <person name="Kisner P."/>
            <person name="Lance K."/>
            <person name="Lara M."/>
            <person name="Lee W."/>
            <person name="Lennon N."/>
            <person name="Letendre F."/>
            <person name="LeVine R."/>
            <person name="Lipovsky A."/>
            <person name="Liu X."/>
            <person name="Liu J."/>
            <person name="Liu S."/>
            <person name="Lokyitsang T."/>
            <person name="Lokyitsang Y."/>
            <person name="Lubonja R."/>
            <person name="Lui A."/>
            <person name="MacDonald P."/>
            <person name="Magnisalis V."/>
            <person name="Maru K."/>
            <person name="Matthews C."/>
            <person name="McCusker W."/>
            <person name="McDonough S."/>
            <person name="Mehta T."/>
            <person name="Meldrim J."/>
            <person name="Meneus L."/>
            <person name="Mihai O."/>
            <person name="Mihalev A."/>
            <person name="Mihova T."/>
            <person name="Mittelman R."/>
            <person name="Mlenga V."/>
            <person name="Montmayeur A."/>
            <person name="Mulrain L."/>
            <person name="Navidi A."/>
            <person name="Naylor J."/>
            <person name="Negash T."/>
            <person name="Nguyen T."/>
            <person name="Nguyen N."/>
            <person name="Nicol R."/>
            <person name="Norbu C."/>
            <person name="Norbu N."/>
            <person name="Novod N."/>
            <person name="O'Neill B."/>
            <person name="Osman S."/>
            <person name="Markiewicz E."/>
            <person name="Oyono O.L."/>
            <person name="Patti C."/>
            <person name="Phunkhang P."/>
            <person name="Pierre F."/>
            <person name="Priest M."/>
            <person name="Raghuraman S."/>
            <person name="Rege F."/>
            <person name="Reyes R."/>
            <person name="Rise C."/>
            <person name="Rogov P."/>
            <person name="Ross K."/>
            <person name="Ryan E."/>
            <person name="Settipalli S."/>
            <person name="Shea T."/>
            <person name="Sherpa N."/>
            <person name="Shi L."/>
            <person name="Shih D."/>
            <person name="Sparrow T."/>
            <person name="Spaulding J."/>
            <person name="Stalker J."/>
            <person name="Stange-Thomann N."/>
            <person name="Stavropoulos S."/>
            <person name="Stone C."/>
            <person name="Strader C."/>
            <person name="Tesfaye S."/>
            <person name="Thomson T."/>
            <person name="Thoulutsang Y."/>
            <person name="Thoulutsang D."/>
            <person name="Topham K."/>
            <person name="Topping I."/>
            <person name="Tsamla T."/>
            <person name="Vassiliev H."/>
            <person name="Vo A."/>
            <person name="Wangchuk T."/>
            <person name="Wangdi T."/>
            <person name="Weiand M."/>
            <person name="Wilkinson J."/>
            <person name="Wilson A."/>
            <person name="Yadav S."/>
            <person name="Young G."/>
            <person name="Yu Q."/>
            <person name="Zembek L."/>
            <person name="Zhong D."/>
            <person name="Zimmer A."/>
            <person name="Zwirko Z."/>
            <person name="Jaffe D.B."/>
            <person name="Alvarez P."/>
            <person name="Brockman W."/>
            <person name="Butler J."/>
            <person name="Chin C."/>
            <person name="Gnerre S."/>
            <person name="Grabherr M."/>
            <person name="Kleber M."/>
            <person name="Mauceli E."/>
            <person name="MacCallum I."/>
        </authorList>
    </citation>
    <scope>NUCLEOTIDE SEQUENCE [LARGE SCALE GENOMIC DNA]</scope>
    <source>
        <strain evidence="9">Tucson 14030-0811.24</strain>
    </source>
</reference>
<comment type="subcellular location">
    <subcellularLocation>
        <location evidence="1">Endomembrane system</location>
        <topology evidence="1">Multi-pass membrane protein</topology>
    </subcellularLocation>
</comment>
<dbReference type="STRING" id="7260.B4N9Z3"/>
<evidence type="ECO:0000256" key="4">
    <source>
        <dbReference type="ARBA" id="ARBA00022989"/>
    </source>
</evidence>
<dbReference type="AlphaFoldDB" id="B4N9Z3"/>
<evidence type="ECO:0000256" key="5">
    <source>
        <dbReference type="ARBA" id="ARBA00023136"/>
    </source>
</evidence>
<keyword evidence="3 6" id="KW-0812">Transmembrane</keyword>
<comment type="similarity">
    <text evidence="2">Belongs to the TMEM135 family.</text>
</comment>
<dbReference type="PANTHER" id="PTHR12459">
    <property type="entry name" value="TRANSMEMBRANE PROTEIN 135-RELATED"/>
    <property type="match status" value="1"/>
</dbReference>
<feature type="transmembrane region" description="Helical" evidence="6">
    <location>
        <begin position="76"/>
        <end position="97"/>
    </location>
</feature>
<dbReference type="InterPro" id="IPR026749">
    <property type="entry name" value="Tmem135"/>
</dbReference>
<dbReference type="OrthoDB" id="291792at2759"/>
<dbReference type="EMBL" id="CH964232">
    <property type="protein sequence ID" value="EDW81748.2"/>
    <property type="molecule type" value="Genomic_DNA"/>
</dbReference>
<feature type="transmembrane region" description="Helical" evidence="6">
    <location>
        <begin position="153"/>
        <end position="173"/>
    </location>
</feature>
<gene>
    <name evidence="8" type="primary">Dwil\GK12232</name>
    <name evidence="8" type="ORF">Dwil_GK12232</name>
</gene>
<keyword evidence="4 6" id="KW-1133">Transmembrane helix</keyword>
<feature type="transmembrane region" description="Helical" evidence="6">
    <location>
        <begin position="321"/>
        <end position="340"/>
    </location>
</feature>
<proteinExistence type="inferred from homology"/>
<name>B4N9Z3_DROWI</name>
<dbReference type="InterPro" id="IPR031926">
    <property type="entry name" value="TMEM135_N"/>
</dbReference>
<dbReference type="GO" id="GO:0012505">
    <property type="term" value="C:endomembrane system"/>
    <property type="evidence" value="ECO:0007669"/>
    <property type="project" value="UniProtKB-SubCell"/>
</dbReference>
<evidence type="ECO:0000313" key="9">
    <source>
        <dbReference type="Proteomes" id="UP000007798"/>
    </source>
</evidence>
<dbReference type="FunCoup" id="B4N9Z3">
    <property type="interactions" value="1"/>
</dbReference>
<dbReference type="KEGG" id="dwi:6647881"/>
<evidence type="ECO:0000313" key="8">
    <source>
        <dbReference type="EMBL" id="EDW81748.2"/>
    </source>
</evidence>
<dbReference type="InParanoid" id="B4N9Z3"/>
<feature type="transmembrane region" description="Helical" evidence="6">
    <location>
        <begin position="104"/>
        <end position="125"/>
    </location>
</feature>
<feature type="domain" description="Transmembrane protein 135 N-terminal" evidence="7">
    <location>
        <begin position="28"/>
        <end position="119"/>
    </location>
</feature>
<dbReference type="eggNOG" id="ENOG502RTNC">
    <property type="taxonomic scope" value="Eukaryota"/>
</dbReference>
<evidence type="ECO:0000256" key="1">
    <source>
        <dbReference type="ARBA" id="ARBA00004127"/>
    </source>
</evidence>
<feature type="transmembrane region" description="Helical" evidence="6">
    <location>
        <begin position="279"/>
        <end position="300"/>
    </location>
</feature>
<dbReference type="HOGENOM" id="CLU_1090961_0_0_1"/>
<dbReference type="Pfam" id="PF15982">
    <property type="entry name" value="TMEM135_C_rich"/>
    <property type="match status" value="1"/>
</dbReference>
<feature type="transmembrane region" description="Helical" evidence="6">
    <location>
        <begin position="239"/>
        <end position="259"/>
    </location>
</feature>
<keyword evidence="9" id="KW-1185">Reference proteome</keyword>
<dbReference type="Proteomes" id="UP000007798">
    <property type="component" value="Unassembled WGS sequence"/>
</dbReference>